<feature type="compositionally biased region" description="Polar residues" evidence="1">
    <location>
        <begin position="524"/>
        <end position="534"/>
    </location>
</feature>
<feature type="non-terminal residue" evidence="2">
    <location>
        <position position="1582"/>
    </location>
</feature>
<feature type="compositionally biased region" description="Polar residues" evidence="1">
    <location>
        <begin position="394"/>
        <end position="410"/>
    </location>
</feature>
<feature type="compositionally biased region" description="Polar residues" evidence="1">
    <location>
        <begin position="1054"/>
        <end position="1064"/>
    </location>
</feature>
<evidence type="ECO:0000313" key="2">
    <source>
        <dbReference type="EMBL" id="NXN82286.1"/>
    </source>
</evidence>
<feature type="compositionally biased region" description="Low complexity" evidence="1">
    <location>
        <begin position="622"/>
        <end position="631"/>
    </location>
</feature>
<evidence type="ECO:0000256" key="1">
    <source>
        <dbReference type="SAM" id="MobiDB-lite"/>
    </source>
</evidence>
<dbReference type="GO" id="GO:0140445">
    <property type="term" value="C:chromosome, telomeric repeat region"/>
    <property type="evidence" value="ECO:0007669"/>
    <property type="project" value="TreeGrafter"/>
</dbReference>
<proteinExistence type="predicted"/>
<feature type="compositionally biased region" description="Basic and acidic residues" evidence="1">
    <location>
        <begin position="1189"/>
        <end position="1211"/>
    </location>
</feature>
<comment type="caution">
    <text evidence="2">The sequence shown here is derived from an EMBL/GenBank/DDBJ whole genome shotgun (WGS) entry which is preliminary data.</text>
</comment>
<feature type="compositionally biased region" description="Basic and acidic residues" evidence="1">
    <location>
        <begin position="896"/>
        <end position="907"/>
    </location>
</feature>
<feature type="compositionally biased region" description="Basic and acidic residues" evidence="1">
    <location>
        <begin position="1487"/>
        <end position="1503"/>
    </location>
</feature>
<reference evidence="2 3" key="1">
    <citation type="submission" date="2019-09" db="EMBL/GenBank/DDBJ databases">
        <title>Bird 10,000 Genomes (B10K) Project - Family phase.</title>
        <authorList>
            <person name="Zhang G."/>
        </authorList>
    </citation>
    <scope>NUCLEOTIDE SEQUENCE [LARGE SCALE GENOMIC DNA]</scope>
    <source>
        <strain evidence="2">B10K-DU-002-23</strain>
        <tissue evidence="2">Muscle</tissue>
    </source>
</reference>
<feature type="compositionally biased region" description="Basic and acidic residues" evidence="1">
    <location>
        <begin position="1128"/>
        <end position="1140"/>
    </location>
</feature>
<dbReference type="PANTHER" id="PTHR22928">
    <property type="entry name" value="TELOMERE-ASSOCIATED PROTEIN RIF1"/>
    <property type="match status" value="1"/>
</dbReference>
<feature type="region of interest" description="Disordered" evidence="1">
    <location>
        <begin position="1030"/>
        <end position="1244"/>
    </location>
</feature>
<feature type="compositionally biased region" description="Basic and acidic residues" evidence="1">
    <location>
        <begin position="797"/>
        <end position="817"/>
    </location>
</feature>
<feature type="compositionally biased region" description="Low complexity" evidence="1">
    <location>
        <begin position="508"/>
        <end position="523"/>
    </location>
</feature>
<feature type="compositionally biased region" description="Polar residues" evidence="1">
    <location>
        <begin position="684"/>
        <end position="694"/>
    </location>
</feature>
<accession>A0A7L1M4X4</accession>
<dbReference type="GO" id="GO:0005634">
    <property type="term" value="C:nucleus"/>
    <property type="evidence" value="ECO:0007669"/>
    <property type="project" value="TreeGrafter"/>
</dbReference>
<feature type="compositionally biased region" description="Basic and acidic residues" evidence="1">
    <location>
        <begin position="729"/>
        <end position="748"/>
    </location>
</feature>
<feature type="compositionally biased region" description="Basic and acidic residues" evidence="1">
    <location>
        <begin position="772"/>
        <end position="789"/>
    </location>
</feature>
<feature type="compositionally biased region" description="Basic and acidic residues" evidence="1">
    <location>
        <begin position="969"/>
        <end position="983"/>
    </location>
</feature>
<feature type="compositionally biased region" description="Basic and acidic residues" evidence="1">
    <location>
        <begin position="1036"/>
        <end position="1047"/>
    </location>
</feature>
<feature type="region of interest" description="Disordered" evidence="1">
    <location>
        <begin position="305"/>
        <end position="341"/>
    </location>
</feature>
<feature type="non-terminal residue" evidence="2">
    <location>
        <position position="1"/>
    </location>
</feature>
<organism evidence="2 3">
    <name type="scientific">Bombycilla garrulus</name>
    <name type="common">Bohemian waxwing</name>
    <name type="synonym">Lanius garrulus</name>
    <dbReference type="NCBI Taxonomy" id="125297"/>
    <lineage>
        <taxon>Eukaryota</taxon>
        <taxon>Metazoa</taxon>
        <taxon>Chordata</taxon>
        <taxon>Craniata</taxon>
        <taxon>Vertebrata</taxon>
        <taxon>Euteleostomi</taxon>
        <taxon>Archelosauria</taxon>
        <taxon>Archosauria</taxon>
        <taxon>Dinosauria</taxon>
        <taxon>Saurischia</taxon>
        <taxon>Theropoda</taxon>
        <taxon>Coelurosauria</taxon>
        <taxon>Aves</taxon>
        <taxon>Neognathae</taxon>
        <taxon>Neoaves</taxon>
        <taxon>Telluraves</taxon>
        <taxon>Australaves</taxon>
        <taxon>Passeriformes</taxon>
        <taxon>Bombycillidae</taxon>
        <taxon>Bombycilla</taxon>
    </lineage>
</organism>
<keyword evidence="3" id="KW-1185">Reference proteome</keyword>
<feature type="region of interest" description="Disordered" evidence="1">
    <location>
        <begin position="394"/>
        <end position="631"/>
    </location>
</feature>
<feature type="compositionally biased region" description="Polar residues" evidence="1">
    <location>
        <begin position="1269"/>
        <end position="1292"/>
    </location>
</feature>
<feature type="compositionally biased region" description="Low complexity" evidence="1">
    <location>
        <begin position="697"/>
        <end position="708"/>
    </location>
</feature>
<dbReference type="GO" id="GO:0000723">
    <property type="term" value="P:telomere maintenance"/>
    <property type="evidence" value="ECO:0007669"/>
    <property type="project" value="TreeGrafter"/>
</dbReference>
<dbReference type="EMBL" id="VXBU01007158">
    <property type="protein sequence ID" value="NXN82286.1"/>
    <property type="molecule type" value="Genomic_DNA"/>
</dbReference>
<feature type="compositionally biased region" description="Polar residues" evidence="1">
    <location>
        <begin position="840"/>
        <end position="850"/>
    </location>
</feature>
<feature type="region of interest" description="Disordered" evidence="1">
    <location>
        <begin position="1473"/>
        <end position="1503"/>
    </location>
</feature>
<feature type="region of interest" description="Disordered" evidence="1">
    <location>
        <begin position="656"/>
        <end position="1015"/>
    </location>
</feature>
<name>A0A7L1M4X4_BOMGA</name>
<dbReference type="Proteomes" id="UP000532545">
    <property type="component" value="Unassembled WGS sequence"/>
</dbReference>
<dbReference type="PANTHER" id="PTHR22928:SF3">
    <property type="entry name" value="TELOMERE-ASSOCIATED PROTEIN RIF1"/>
    <property type="match status" value="1"/>
</dbReference>
<feature type="region of interest" description="Disordered" evidence="1">
    <location>
        <begin position="1259"/>
        <end position="1307"/>
    </location>
</feature>
<dbReference type="CDD" id="cd14267">
    <property type="entry name" value="Rif1_CTD_C-II_like"/>
    <property type="match status" value="1"/>
</dbReference>
<protein>
    <submittedName>
        <fullName evidence="2">RIF1 protein</fullName>
    </submittedName>
</protein>
<feature type="compositionally biased region" description="Basic residues" evidence="1">
    <location>
        <begin position="864"/>
        <end position="873"/>
    </location>
</feature>
<feature type="compositionally biased region" description="Basic and acidic residues" evidence="1">
    <location>
        <begin position="578"/>
        <end position="597"/>
    </location>
</feature>
<feature type="compositionally biased region" description="Acidic residues" evidence="1">
    <location>
        <begin position="459"/>
        <end position="473"/>
    </location>
</feature>
<evidence type="ECO:0000313" key="3">
    <source>
        <dbReference type="Proteomes" id="UP000532545"/>
    </source>
</evidence>
<dbReference type="OrthoDB" id="5399929at2759"/>
<feature type="compositionally biased region" description="Basic and acidic residues" evidence="1">
    <location>
        <begin position="668"/>
        <end position="683"/>
    </location>
</feature>
<gene>
    <name evidence="2" type="primary">Rif1</name>
    <name evidence="2" type="ORF">BOMGAR_R07265</name>
</gene>
<feature type="compositionally biased region" description="Polar residues" evidence="1">
    <location>
        <begin position="1212"/>
        <end position="1224"/>
    </location>
</feature>
<sequence>QALLKSLLRSWSELYRAFARCSALVATAEENLCCEELCAKILAGLEGETPVVFPMLEGLTHLVSVMVDCINFAPYGTKFQPKNKSPQTPTDWAKKKKEPLGKLTSLFKLLLLLLNSFHELSCQEILCEPLGALGSVLLAALHSILSHISLPSLLGTTLAIFSRPLAQFYEKSRLPEVPKVYSSLNNKLEKLLAEILQCLQCHCPGSCDSELLQQLSPVLCVAFQHRSKQIRQQSAQLWNCTFAKASSLTYPQELKSVLNQAKKKIPLLLPGFESIEMSEECSGPFSDMMENSQLDARISGMEVKVGQKRDSILAQTSEPKNDGKDKSSNVPATPAKLKLEFSSPKTSETLLEEEKSVDFVFIPPETKPRILTEHQKEVLRTKRADIPAMYNNLDASQDTTSFSQYTQSQEESLEVPPSVENAKEDAANQAQEEDAGSEGCCSEEIPACTSEGEAKNETAEMETAENETAEMETAEMLPEETSLGHRLEQTNSVEAASQEPPAGKEDTSSGSSSSASSDIISGTPQPASRRQSFITLEKFGAAESRPFSPAPLSSVLELPGSAPEAAPQDSSTCSKGSAKAERAGEENKTPVRAEVLRRVTRRQSRMELQGSRAKLLGRAEESLASESLEGGAELGSALEDVEHVLLSHSQALHSTEADIQRAQDAIAEMERAQGLDTDSKENTPPESSSCSQQGPGDDSQVPPVSPQQKQLRRSARRRSETLESSSGSQEREDGLPKRDRRKEEEKAGQKKLSQGKGDASQKQKGIPGKTTEGTKESSQPERGAEDWSSKDSAACRGLEEEGGRGGRRAEDPPRAEGEAQGSLSTAGQKVERPRYHTRRSSQGLLSSIENSEADGSEGKEESTKKKKPIKVRSRSNSLEGKLKEGQAGSRSLEGSPQEHETESPPEAKEDDPELSTGAAVPAEPGAGLEKQEITGEAVGSENAGAVQGPSVEQSKGDESMGSLSCVPELDGRAAEDSKQEEKPGSTGDCAPAANVSGAELSSVQSPDCQKRSKRVKKIKSCDCCFKKPKQQVTESKLTETKMEKAPELEEPESTPVQTPDNVSGHSDLEESLALAPCAMSTPLPTPKESSKFSLDRQGMALEKLQGSSEVMGEENAEGSAAETTESVEEVKEPAEEKEQTEQVLPESVPEEPSEGCLDSGDQGQEPAAAEKEEINENGQLEEVPEELGVDSKPEEKETNELEGNQEDKGEAENSTGETENSAGETSVVPDQEMTEESVETEIKVPENVALANVSVDSPLKVQGDPSGQVAESPTSLQARCTWSPSASPSTSILKRGVKRNQEDDSLSPANKIRRVSFANPIFQEGLADDIDRRSPVIRSHSSPSSRSLKVLSNMQVRHITTPTKGFLSPGSRTLKFKSSKKCLITEMAKESLPCLSEFVYPALAGCKAPVDVILPQITSNICARGLGQLIRAKNIKTVGDLSTLTALEIKTLPIRSPKVSNVKRALKGYHEQQVKSRGLEESSGLEDAEKPGNDVEEKSLGGDEEKLAADLVDTGSSSSSSEQPPDLLGQIQALAAQLSCQDLHGYSGRQLFEMQEQLAGMASCILRNLQARWHSPPHQGPE</sequence>